<dbReference type="InterPro" id="IPR014352">
    <property type="entry name" value="FERM/acyl-CoA-bd_prot_sf"/>
</dbReference>
<dbReference type="GO" id="GO:0016459">
    <property type="term" value="C:myosin complex"/>
    <property type="evidence" value="ECO:0007669"/>
    <property type="project" value="UniProtKB-KW"/>
</dbReference>
<dbReference type="CDD" id="cd14473">
    <property type="entry name" value="FERM_B-lobe"/>
    <property type="match status" value="1"/>
</dbReference>
<dbReference type="PROSITE" id="PS50003">
    <property type="entry name" value="PH_DOMAIN"/>
    <property type="match status" value="1"/>
</dbReference>
<dbReference type="InterPro" id="IPR000299">
    <property type="entry name" value="FERM_domain"/>
</dbReference>
<dbReference type="SUPFAM" id="SSF50729">
    <property type="entry name" value="PH domain-like"/>
    <property type="match status" value="2"/>
</dbReference>
<feature type="binding site" evidence="6">
    <location>
        <begin position="150"/>
        <end position="157"/>
    </location>
    <ligand>
        <name>ATP</name>
        <dbReference type="ChEBI" id="CHEBI:30616"/>
    </ligand>
</feature>
<dbReference type="InterPro" id="IPR001609">
    <property type="entry name" value="Myosin_head_motor_dom-like"/>
</dbReference>
<dbReference type="Pfam" id="PF00063">
    <property type="entry name" value="Myosin_head"/>
    <property type="match status" value="1"/>
</dbReference>
<evidence type="ECO:0000256" key="6">
    <source>
        <dbReference type="PROSITE-ProRule" id="PRU00782"/>
    </source>
</evidence>
<dbReference type="EMBL" id="CP151507">
    <property type="protein sequence ID" value="WZN63417.1"/>
    <property type="molecule type" value="Genomic_DNA"/>
</dbReference>
<evidence type="ECO:0000313" key="12">
    <source>
        <dbReference type="Proteomes" id="UP001472866"/>
    </source>
</evidence>
<dbReference type="InterPro" id="IPR035963">
    <property type="entry name" value="FERM_2"/>
</dbReference>
<proteinExistence type="inferred from homology"/>
<sequence>MSYLPGAKIYVKLNDAWQQAEVGSASGGKVTTTNGDTVAEKDCCSYSAVAAQGLDDMINLDVLHSASILHNLQTRFDADKIYTYVGSILLSVNPFKPISIFGDDQIDTYAKADVMAIKDGTLKPHIFAVAKDSFEQMLRDQKSQSVIISGESGAGKTEATKYVLKYLTAVSSKAGKKGAAAGAELSPVEKMIIQSSPILEAFGNAKTVRNNNSSRFGKYFEIQFSSVGEITGGVITDYLLEKSRVVCPAENERGYHIFYLLCKGASPEERAKYKIENLTDFHYTNLSGCFDVEGVDEVEEYKAVQQAFADCKMTNLEVDAVKRILAGILHLGNAKFESAEDDDPCNLSADSAASIKAVADLLDFSESQLSNSLTQRTMSTGGRGSVYKIKLKKKEAEAARDALAKHMYLTLFSWIVKKVSDNMQAEKPPAFSIGVLDIFGFEVMPVNSFEQLCINFANEKLHQQFIHYVFALEMEEYDKEKLGITIDYEDNKDCVELIEKKGTGILGILQEQCQLGARGSDAEFLNNTIQTYNKHRYFIVEKRSRTEFSISHYANPVKYETEGFLEKNRDSVNDDIRSLMDSTSMPEIKSIIHKKEDAAAGAAAGARGRKRKVATVANKFKDSLQTLVTVINSTTPHYVRCLKSTEKKMPGIFDGANMNRQLGYSGVLETIKVRLAGYAVRMDYSVFVRRFAILVGKVEGEGKAAASEILTKSKIDVADTKVVALGITKVFLKREALLLQLEKAREQFLLSSVLVIQRYWRREYARRKFQKLKEEAKRKAEEEARRREEEERKKKEEAEAAARLQQCDQQETAGEDEGRERSATEQNNALNSVMSKARTDGVQCTFLNIKDRVMVLGYTPMATNHRNKVDKESPGISMEPVMIKGWLAKEGSKGFTTGRFNNWNKRFFVMKKDRIVYYKDESLKDKKGDFQLETSSSVTEIPETYHKNLPTGVGNHFFQVNIRGRSTKLACDHETEKEKWMDGISTAILQLKSGTEKVKTGSDFSVHMPDRSILTSSVKTSNAKDVFLKVATTVSIQKGIQFFSLVKAYTTPDRLDFYNVFSERDNVADLGPYRLAFYRVISLKGKDDLSDPKLLMVEYSQTVRANLMFFEYEEKDAIELAALQLKVKEGTISSVTHTRGFLSENLHEYMPDSQLMRYGDNTEVTNQWEADILNRAADIESSKKSVNECMEEYIKKSQENVLYGCTFFEVSMIREEQDYAYILGVNSTGLHVIDRKTRALVVSFPYVSIMRWSRSSKKFNFTTQGENHWTMLTKQGEEINKFMGIYVRFLLDNKD</sequence>
<dbReference type="PROSITE" id="PS50096">
    <property type="entry name" value="IQ"/>
    <property type="match status" value="1"/>
</dbReference>
<dbReference type="InterPro" id="IPR027417">
    <property type="entry name" value="P-loop_NTPase"/>
</dbReference>
<dbReference type="PRINTS" id="PR00193">
    <property type="entry name" value="MYOSINHEAVY"/>
</dbReference>
<dbReference type="GO" id="GO:0005524">
    <property type="term" value="F:ATP binding"/>
    <property type="evidence" value="ECO:0007669"/>
    <property type="project" value="UniProtKB-UniRule"/>
</dbReference>
<dbReference type="Gene3D" id="2.30.29.30">
    <property type="entry name" value="Pleckstrin-homology domain (PH domain)/Phosphotyrosine-binding domain (PTB)"/>
    <property type="match status" value="2"/>
</dbReference>
<dbReference type="Gene3D" id="1.10.10.820">
    <property type="match status" value="1"/>
</dbReference>
<keyword evidence="3 6" id="KW-0518">Myosin</keyword>
<feature type="compositionally biased region" description="Polar residues" evidence="7">
    <location>
        <begin position="824"/>
        <end position="834"/>
    </location>
</feature>
<dbReference type="SUPFAM" id="SSF47031">
    <property type="entry name" value="Second domain of FERM"/>
    <property type="match status" value="1"/>
</dbReference>
<dbReference type="Pfam" id="PF02174">
    <property type="entry name" value="IRS"/>
    <property type="match status" value="1"/>
</dbReference>
<dbReference type="InterPro" id="IPR036961">
    <property type="entry name" value="Kinesin_motor_dom_sf"/>
</dbReference>
<dbReference type="CDD" id="cd00836">
    <property type="entry name" value="FERM_C-lobe"/>
    <property type="match status" value="1"/>
</dbReference>
<evidence type="ECO:0000256" key="2">
    <source>
        <dbReference type="ARBA" id="ARBA00022840"/>
    </source>
</evidence>
<dbReference type="PROSITE" id="PS50057">
    <property type="entry name" value="FERM_3"/>
    <property type="match status" value="1"/>
</dbReference>
<dbReference type="Proteomes" id="UP001472866">
    <property type="component" value="Chromosome 07"/>
</dbReference>
<evidence type="ECO:0000259" key="8">
    <source>
        <dbReference type="PROSITE" id="PS50003"/>
    </source>
</evidence>
<organism evidence="11 12">
    <name type="scientific">Chloropicon roscoffensis</name>
    <dbReference type="NCBI Taxonomy" id="1461544"/>
    <lineage>
        <taxon>Eukaryota</taxon>
        <taxon>Viridiplantae</taxon>
        <taxon>Chlorophyta</taxon>
        <taxon>Chloropicophyceae</taxon>
        <taxon>Chloropicales</taxon>
        <taxon>Chloropicaceae</taxon>
        <taxon>Chloropicon</taxon>
    </lineage>
</organism>
<keyword evidence="2 6" id="KW-0067">ATP-binding</keyword>
<dbReference type="SMART" id="SM00233">
    <property type="entry name" value="PH"/>
    <property type="match status" value="1"/>
</dbReference>
<accession>A0AAX4PB24</accession>
<dbReference type="PANTHER" id="PTHR13140:SF752">
    <property type="entry name" value="MYOSIN-M HEAVY CHAIN"/>
    <property type="match status" value="1"/>
</dbReference>
<protein>
    <submittedName>
        <fullName evidence="11">Myosin</fullName>
    </submittedName>
</protein>
<dbReference type="CDD" id="cd00124">
    <property type="entry name" value="MYSc"/>
    <property type="match status" value="1"/>
</dbReference>
<dbReference type="SUPFAM" id="SSF52540">
    <property type="entry name" value="P-loop containing nucleoside triphosphate hydrolases"/>
    <property type="match status" value="1"/>
</dbReference>
<dbReference type="GO" id="GO:0007015">
    <property type="term" value="P:actin filament organization"/>
    <property type="evidence" value="ECO:0007669"/>
    <property type="project" value="TreeGrafter"/>
</dbReference>
<dbReference type="GO" id="GO:0005737">
    <property type="term" value="C:cytoplasm"/>
    <property type="evidence" value="ECO:0007669"/>
    <property type="project" value="TreeGrafter"/>
</dbReference>
<name>A0AAX4PB24_9CHLO</name>
<feature type="domain" description="Myosin motor" evidence="10">
    <location>
        <begin position="52"/>
        <end position="746"/>
    </location>
</feature>
<evidence type="ECO:0000259" key="10">
    <source>
        <dbReference type="PROSITE" id="PS51456"/>
    </source>
</evidence>
<reference evidence="11 12" key="1">
    <citation type="submission" date="2024-03" db="EMBL/GenBank/DDBJ databases">
        <title>Complete genome sequence of the green alga Chloropicon roscoffensis RCC1871.</title>
        <authorList>
            <person name="Lemieux C."/>
            <person name="Pombert J.-F."/>
            <person name="Otis C."/>
            <person name="Turmel M."/>
        </authorList>
    </citation>
    <scope>NUCLEOTIDE SEQUENCE [LARGE SCALE GENOMIC DNA]</scope>
    <source>
        <strain evidence="11 12">RCC1871</strain>
    </source>
</reference>
<dbReference type="Gene3D" id="3.40.850.10">
    <property type="entry name" value="Kinesin motor domain"/>
    <property type="match status" value="1"/>
</dbReference>
<keyword evidence="5 6" id="KW-0009">Actin-binding</keyword>
<evidence type="ECO:0000259" key="9">
    <source>
        <dbReference type="PROSITE" id="PS50057"/>
    </source>
</evidence>
<feature type="region of interest" description="Actin-binding" evidence="6">
    <location>
        <begin position="624"/>
        <end position="646"/>
    </location>
</feature>
<dbReference type="InterPro" id="IPR001849">
    <property type="entry name" value="PH_domain"/>
</dbReference>
<dbReference type="Pfam" id="PF00169">
    <property type="entry name" value="PH"/>
    <property type="match status" value="1"/>
</dbReference>
<dbReference type="InterPro" id="IPR019748">
    <property type="entry name" value="FERM_central"/>
</dbReference>
<feature type="compositionally biased region" description="Basic and acidic residues" evidence="7">
    <location>
        <begin position="775"/>
        <end position="800"/>
    </location>
</feature>
<dbReference type="PANTHER" id="PTHR13140">
    <property type="entry name" value="MYOSIN"/>
    <property type="match status" value="1"/>
</dbReference>
<dbReference type="GO" id="GO:0016020">
    <property type="term" value="C:membrane"/>
    <property type="evidence" value="ECO:0007669"/>
    <property type="project" value="TreeGrafter"/>
</dbReference>
<evidence type="ECO:0000256" key="7">
    <source>
        <dbReference type="SAM" id="MobiDB-lite"/>
    </source>
</evidence>
<keyword evidence="1 6" id="KW-0547">Nucleotide-binding</keyword>
<comment type="similarity">
    <text evidence="6">Belongs to the TRAFAC class myosin-kinesin ATPase superfamily. Myosin family.</text>
</comment>
<evidence type="ECO:0000256" key="4">
    <source>
        <dbReference type="ARBA" id="ARBA00023175"/>
    </source>
</evidence>
<dbReference type="Gene3D" id="1.20.80.10">
    <property type="match status" value="1"/>
</dbReference>
<dbReference type="Gene3D" id="1.20.120.720">
    <property type="entry name" value="Myosin VI head, motor domain, U50 subdomain"/>
    <property type="match status" value="1"/>
</dbReference>
<dbReference type="InterPro" id="IPR011993">
    <property type="entry name" value="PH-like_dom_sf"/>
</dbReference>
<dbReference type="GO" id="GO:0000146">
    <property type="term" value="F:microfilament motor activity"/>
    <property type="evidence" value="ECO:0007669"/>
    <property type="project" value="TreeGrafter"/>
</dbReference>
<dbReference type="PROSITE" id="PS51456">
    <property type="entry name" value="MYOSIN_MOTOR"/>
    <property type="match status" value="1"/>
</dbReference>
<dbReference type="InterPro" id="IPR002404">
    <property type="entry name" value="IRS_PTB"/>
</dbReference>
<feature type="region of interest" description="Disordered" evidence="7">
    <location>
        <begin position="775"/>
        <end position="834"/>
    </location>
</feature>
<dbReference type="FunFam" id="1.10.10.820:FF:000001">
    <property type="entry name" value="Myosin heavy chain"/>
    <property type="match status" value="1"/>
</dbReference>
<dbReference type="Gene3D" id="1.20.5.4820">
    <property type="match status" value="1"/>
</dbReference>
<evidence type="ECO:0000256" key="5">
    <source>
        <dbReference type="ARBA" id="ARBA00023203"/>
    </source>
</evidence>
<dbReference type="GO" id="GO:0030048">
    <property type="term" value="P:actin filament-based movement"/>
    <property type="evidence" value="ECO:0007669"/>
    <property type="project" value="UniProtKB-ARBA"/>
</dbReference>
<evidence type="ECO:0000256" key="3">
    <source>
        <dbReference type="ARBA" id="ARBA00023123"/>
    </source>
</evidence>
<keyword evidence="12" id="KW-1185">Reference proteome</keyword>
<feature type="domain" description="PH" evidence="8">
    <location>
        <begin position="880"/>
        <end position="989"/>
    </location>
</feature>
<dbReference type="Gene3D" id="1.20.58.530">
    <property type="match status" value="1"/>
</dbReference>
<gene>
    <name evidence="11" type="ORF">HKI87_07g49660</name>
</gene>
<keyword evidence="4 6" id="KW-0505">Motor protein</keyword>
<feature type="domain" description="FERM" evidence="9">
    <location>
        <begin position="1002"/>
        <end position="1295"/>
    </location>
</feature>
<dbReference type="Pfam" id="PF00373">
    <property type="entry name" value="FERM_M"/>
    <property type="match status" value="1"/>
</dbReference>
<evidence type="ECO:0000313" key="11">
    <source>
        <dbReference type="EMBL" id="WZN63417.1"/>
    </source>
</evidence>
<evidence type="ECO:0000256" key="1">
    <source>
        <dbReference type="ARBA" id="ARBA00022741"/>
    </source>
</evidence>
<dbReference type="GO" id="GO:0051015">
    <property type="term" value="F:actin filament binding"/>
    <property type="evidence" value="ECO:0007669"/>
    <property type="project" value="TreeGrafter"/>
</dbReference>
<dbReference type="SMART" id="SM00242">
    <property type="entry name" value="MYSc"/>
    <property type="match status" value="1"/>
</dbReference>